<gene>
    <name evidence="16 19" type="primary">murB</name>
    <name evidence="19" type="ORF">ACD_49C00023G0016</name>
</gene>
<sequence length="287" mass="34009">MLDYLEQNKDITNFSGYKTKAVAKYFFELKEKDDLEKLWEIVDFANKNDLKIIFLWWGTNILFAFDVFEGVIIKNNLKWFEVKNWILEVNSGESVVYLASKLEKDYGNLSLKPWSSLPGTVGWAVAWNAGCFWLEVKDIFIEACLYSFDENMIFNVDSGFMQFWYRTSFLKNNREYFLVSVKFDISKNVDHFFTEDFRLKNQPKWFSCGSVFGNPPWDFAGRILDKECHLNWTKRWWAKISDLHSNIITTDGTATHQDVLYLINLAKKMTFEKIWVELKQEINIIEN</sequence>
<comment type="similarity">
    <text evidence="16">Belongs to the MurB family.</text>
</comment>
<evidence type="ECO:0000256" key="8">
    <source>
        <dbReference type="ARBA" id="ARBA00022827"/>
    </source>
</evidence>
<evidence type="ECO:0000256" key="16">
    <source>
        <dbReference type="HAMAP-Rule" id="MF_00037"/>
    </source>
</evidence>
<dbReference type="SUPFAM" id="SSF56176">
    <property type="entry name" value="FAD-binding/transporter-associated domain-like"/>
    <property type="match status" value="1"/>
</dbReference>
<dbReference type="InterPro" id="IPR016167">
    <property type="entry name" value="FAD-bd_PCMH_sub1"/>
</dbReference>
<organism evidence="19">
    <name type="scientific">uncultured bacterium</name>
    <name type="common">gcode 4</name>
    <dbReference type="NCBI Taxonomy" id="1234023"/>
    <lineage>
        <taxon>Bacteria</taxon>
        <taxon>environmental samples</taxon>
    </lineage>
</organism>
<evidence type="ECO:0000256" key="10">
    <source>
        <dbReference type="ARBA" id="ARBA00022960"/>
    </source>
</evidence>
<dbReference type="InterPro" id="IPR006094">
    <property type="entry name" value="Oxid_FAD_bind_N"/>
</dbReference>
<comment type="subcellular location">
    <subcellularLocation>
        <location evidence="3 16">Cytoplasm</location>
    </subcellularLocation>
</comment>
<accession>K2BD65</accession>
<name>K2BD65_9BACT</name>
<keyword evidence="11 16" id="KW-0573">Peptidoglycan synthesis</keyword>
<evidence type="ECO:0000259" key="18">
    <source>
        <dbReference type="Pfam" id="PF02873"/>
    </source>
</evidence>
<keyword evidence="8 16" id="KW-0274">FAD</keyword>
<dbReference type="Gene3D" id="3.30.43.10">
    <property type="entry name" value="Uridine Diphospho-n-acetylenolpyruvylglucosamine Reductase, domain 2"/>
    <property type="match status" value="1"/>
</dbReference>
<evidence type="ECO:0000313" key="19">
    <source>
        <dbReference type="EMBL" id="EKD66673.1"/>
    </source>
</evidence>
<evidence type="ECO:0000256" key="3">
    <source>
        <dbReference type="ARBA" id="ARBA00004496"/>
    </source>
</evidence>
<dbReference type="InterPro" id="IPR011601">
    <property type="entry name" value="MurB_C"/>
</dbReference>
<evidence type="ECO:0000256" key="15">
    <source>
        <dbReference type="ARBA" id="ARBA00048914"/>
    </source>
</evidence>
<dbReference type="InterPro" id="IPR016169">
    <property type="entry name" value="FAD-bd_PCMH_sub2"/>
</dbReference>
<dbReference type="GO" id="GO:0008762">
    <property type="term" value="F:UDP-N-acetylmuramate dehydrogenase activity"/>
    <property type="evidence" value="ECO:0007669"/>
    <property type="project" value="UniProtKB-UniRule"/>
</dbReference>
<evidence type="ECO:0000256" key="5">
    <source>
        <dbReference type="ARBA" id="ARBA00022490"/>
    </source>
</evidence>
<evidence type="ECO:0000256" key="13">
    <source>
        <dbReference type="ARBA" id="ARBA00023306"/>
    </source>
</evidence>
<dbReference type="GO" id="GO:0050660">
    <property type="term" value="F:flavin adenine dinucleotide binding"/>
    <property type="evidence" value="ECO:0007669"/>
    <property type="project" value="InterPro"/>
</dbReference>
<feature type="domain" description="FAD linked oxidase N-terminal" evidence="17">
    <location>
        <begin position="35"/>
        <end position="136"/>
    </location>
</feature>
<dbReference type="InterPro" id="IPR036318">
    <property type="entry name" value="FAD-bd_PCMH-like_sf"/>
</dbReference>
<comment type="cofactor">
    <cofactor evidence="1 16">
        <name>FAD</name>
        <dbReference type="ChEBI" id="CHEBI:57692"/>
    </cofactor>
</comment>
<dbReference type="EMBL" id="AMFJ01021609">
    <property type="protein sequence ID" value="EKD66673.1"/>
    <property type="molecule type" value="Genomic_DNA"/>
</dbReference>
<evidence type="ECO:0000259" key="17">
    <source>
        <dbReference type="Pfam" id="PF01565"/>
    </source>
</evidence>
<keyword evidence="9 16" id="KW-0521">NADP</keyword>
<dbReference type="EC" id="1.3.1.98" evidence="16"/>
<evidence type="ECO:0000256" key="12">
    <source>
        <dbReference type="ARBA" id="ARBA00023002"/>
    </source>
</evidence>
<comment type="function">
    <text evidence="2 16">Cell wall formation.</text>
</comment>
<dbReference type="Pfam" id="PF02873">
    <property type="entry name" value="MurB_C"/>
    <property type="match status" value="1"/>
</dbReference>
<feature type="active site" description="Proton donor" evidence="16">
    <location>
        <position position="210"/>
    </location>
</feature>
<evidence type="ECO:0000256" key="9">
    <source>
        <dbReference type="ARBA" id="ARBA00022857"/>
    </source>
</evidence>
<dbReference type="Pfam" id="PF01565">
    <property type="entry name" value="FAD_binding_4"/>
    <property type="match status" value="1"/>
</dbReference>
<evidence type="ECO:0000256" key="11">
    <source>
        <dbReference type="ARBA" id="ARBA00022984"/>
    </source>
</evidence>
<dbReference type="InterPro" id="IPR036635">
    <property type="entry name" value="MurB_C_sf"/>
</dbReference>
<dbReference type="GO" id="GO:0051301">
    <property type="term" value="P:cell division"/>
    <property type="evidence" value="ECO:0007669"/>
    <property type="project" value="UniProtKB-KW"/>
</dbReference>
<comment type="pathway">
    <text evidence="4 16">Cell wall biogenesis; peptidoglycan biosynthesis.</text>
</comment>
<dbReference type="InterPro" id="IPR003170">
    <property type="entry name" value="MurB"/>
</dbReference>
<keyword evidence="10 16" id="KW-0133">Cell shape</keyword>
<evidence type="ECO:0000256" key="2">
    <source>
        <dbReference type="ARBA" id="ARBA00003921"/>
    </source>
</evidence>
<evidence type="ECO:0000256" key="14">
    <source>
        <dbReference type="ARBA" id="ARBA00023316"/>
    </source>
</evidence>
<dbReference type="AlphaFoldDB" id="K2BD65"/>
<comment type="catalytic activity">
    <reaction evidence="15 16">
        <text>UDP-N-acetyl-alpha-D-muramate + NADP(+) = UDP-N-acetyl-3-O-(1-carboxyvinyl)-alpha-D-glucosamine + NADPH + H(+)</text>
        <dbReference type="Rhea" id="RHEA:12248"/>
        <dbReference type="ChEBI" id="CHEBI:15378"/>
        <dbReference type="ChEBI" id="CHEBI:57783"/>
        <dbReference type="ChEBI" id="CHEBI:58349"/>
        <dbReference type="ChEBI" id="CHEBI:68483"/>
        <dbReference type="ChEBI" id="CHEBI:70757"/>
        <dbReference type="EC" id="1.3.1.98"/>
    </reaction>
</comment>
<evidence type="ECO:0000256" key="7">
    <source>
        <dbReference type="ARBA" id="ARBA00022630"/>
    </source>
</evidence>
<dbReference type="GO" id="GO:0005829">
    <property type="term" value="C:cytosol"/>
    <property type="evidence" value="ECO:0007669"/>
    <property type="project" value="TreeGrafter"/>
</dbReference>
<reference evidence="19" key="1">
    <citation type="journal article" date="2012" name="Science">
        <title>Fermentation, hydrogen, and sulfur metabolism in multiple uncultivated bacterial phyla.</title>
        <authorList>
            <person name="Wrighton K.C."/>
            <person name="Thomas B.C."/>
            <person name="Sharon I."/>
            <person name="Miller C.S."/>
            <person name="Castelle C.J."/>
            <person name="VerBerkmoes N.C."/>
            <person name="Wilkins M.J."/>
            <person name="Hettich R.L."/>
            <person name="Lipton M.S."/>
            <person name="Williams K.H."/>
            <person name="Long P.E."/>
            <person name="Banfield J.F."/>
        </authorList>
    </citation>
    <scope>NUCLEOTIDE SEQUENCE [LARGE SCALE GENOMIC DNA]</scope>
</reference>
<comment type="caution">
    <text evidence="19">The sequence shown here is derived from an EMBL/GenBank/DDBJ whole genome shotgun (WGS) entry which is preliminary data.</text>
</comment>
<keyword evidence="13 16" id="KW-0131">Cell cycle</keyword>
<dbReference type="PANTHER" id="PTHR21071:SF4">
    <property type="entry name" value="UDP-N-ACETYLENOLPYRUVOYLGLUCOSAMINE REDUCTASE"/>
    <property type="match status" value="1"/>
</dbReference>
<keyword evidence="14 16" id="KW-0961">Cell wall biogenesis/degradation</keyword>
<dbReference type="GO" id="GO:0071555">
    <property type="term" value="P:cell wall organization"/>
    <property type="evidence" value="ECO:0007669"/>
    <property type="project" value="UniProtKB-KW"/>
</dbReference>
<dbReference type="HAMAP" id="MF_00037">
    <property type="entry name" value="MurB"/>
    <property type="match status" value="1"/>
</dbReference>
<dbReference type="Gene3D" id="3.90.78.10">
    <property type="entry name" value="UDP-N-acetylenolpyruvoylglucosamine reductase, C-terminal domain"/>
    <property type="match status" value="1"/>
</dbReference>
<feature type="active site" evidence="16">
    <location>
        <position position="281"/>
    </location>
</feature>
<keyword evidence="12 16" id="KW-0560">Oxidoreductase</keyword>
<keyword evidence="7 16" id="KW-0285">Flavoprotein</keyword>
<evidence type="ECO:0000256" key="4">
    <source>
        <dbReference type="ARBA" id="ARBA00004752"/>
    </source>
</evidence>
<proteinExistence type="inferred from homology"/>
<dbReference type="Gene3D" id="3.30.465.10">
    <property type="match status" value="1"/>
</dbReference>
<dbReference type="UniPathway" id="UPA00219"/>
<dbReference type="GO" id="GO:0008360">
    <property type="term" value="P:regulation of cell shape"/>
    <property type="evidence" value="ECO:0007669"/>
    <property type="project" value="UniProtKB-KW"/>
</dbReference>
<protein>
    <recommendedName>
        <fullName evidence="16">UDP-N-acetylenolpyruvoylglucosamine reductase</fullName>
        <ecNumber evidence="16">1.3.1.98</ecNumber>
    </recommendedName>
    <alternativeName>
        <fullName evidence="16">UDP-N-acetylmuramate dehydrogenase</fullName>
    </alternativeName>
</protein>
<keyword evidence="6 16" id="KW-0132">Cell division</keyword>
<dbReference type="GO" id="GO:0009252">
    <property type="term" value="P:peptidoglycan biosynthetic process"/>
    <property type="evidence" value="ECO:0007669"/>
    <property type="project" value="UniProtKB-UniRule"/>
</dbReference>
<dbReference type="SUPFAM" id="SSF56194">
    <property type="entry name" value="Uridine diphospho-N-Acetylenolpyruvylglucosamine reductase, MurB, C-terminal domain"/>
    <property type="match status" value="1"/>
</dbReference>
<evidence type="ECO:0000256" key="1">
    <source>
        <dbReference type="ARBA" id="ARBA00001974"/>
    </source>
</evidence>
<dbReference type="PANTHER" id="PTHR21071">
    <property type="entry name" value="UDP-N-ACETYLENOLPYRUVOYLGLUCOSAMINE REDUCTASE"/>
    <property type="match status" value="1"/>
</dbReference>
<feature type="domain" description="UDP-N-acetylenolpyruvoylglucosamine reductase C-terminal" evidence="18">
    <location>
        <begin position="197"/>
        <end position="285"/>
    </location>
</feature>
<evidence type="ECO:0000256" key="6">
    <source>
        <dbReference type="ARBA" id="ARBA00022618"/>
    </source>
</evidence>
<keyword evidence="5 16" id="KW-0963">Cytoplasm</keyword>
<feature type="active site" evidence="16">
    <location>
        <position position="166"/>
    </location>
</feature>